<dbReference type="SUPFAM" id="SSF53756">
    <property type="entry name" value="UDP-Glycosyltransferase/glycogen phosphorylase"/>
    <property type="match status" value="2"/>
</dbReference>
<keyword evidence="8 11" id="KW-0472">Membrane</keyword>
<keyword evidence="7 11" id="KW-1133">Transmembrane helix</keyword>
<evidence type="ECO:0000256" key="8">
    <source>
        <dbReference type="ARBA" id="ARBA00023136"/>
    </source>
</evidence>
<dbReference type="EnsemblMetazoa" id="XM_001944347.5">
    <property type="protein sequence ID" value="XP_001944382.3"/>
    <property type="gene ID" value="LOC100163099"/>
</dbReference>
<organism evidence="13 14">
    <name type="scientific">Acyrthosiphon pisum</name>
    <name type="common">Pea aphid</name>
    <dbReference type="NCBI Taxonomy" id="7029"/>
    <lineage>
        <taxon>Eukaryota</taxon>
        <taxon>Metazoa</taxon>
        <taxon>Ecdysozoa</taxon>
        <taxon>Arthropoda</taxon>
        <taxon>Hexapoda</taxon>
        <taxon>Insecta</taxon>
        <taxon>Pterygota</taxon>
        <taxon>Neoptera</taxon>
        <taxon>Paraneoptera</taxon>
        <taxon>Hemiptera</taxon>
        <taxon>Sternorrhyncha</taxon>
        <taxon>Aphidomorpha</taxon>
        <taxon>Aphidoidea</taxon>
        <taxon>Aphididae</taxon>
        <taxon>Macrosiphini</taxon>
        <taxon>Acyrthosiphon</taxon>
    </lineage>
</organism>
<dbReference type="FunFam" id="3.40.50.2000:FF:000050">
    <property type="entry name" value="UDP-glucuronosyltransferase"/>
    <property type="match status" value="1"/>
</dbReference>
<dbReference type="FunFam" id="3.40.50.2000:FF:000021">
    <property type="entry name" value="UDP-glucuronosyltransferase"/>
    <property type="match status" value="1"/>
</dbReference>
<evidence type="ECO:0000313" key="13">
    <source>
        <dbReference type="EnsemblMetazoa" id="XP_001944382.3"/>
    </source>
</evidence>
<evidence type="ECO:0000256" key="10">
    <source>
        <dbReference type="ARBA" id="ARBA00046288"/>
    </source>
</evidence>
<keyword evidence="3" id="KW-0328">Glycosyltransferase</keyword>
<reference evidence="14" key="1">
    <citation type="submission" date="2010-06" db="EMBL/GenBank/DDBJ databases">
        <authorList>
            <person name="Jiang H."/>
            <person name="Abraham K."/>
            <person name="Ali S."/>
            <person name="Alsbrooks S.L."/>
            <person name="Anim B.N."/>
            <person name="Anosike U.S."/>
            <person name="Attaway T."/>
            <person name="Bandaranaike D.P."/>
            <person name="Battles P.K."/>
            <person name="Bell S.N."/>
            <person name="Bell A.V."/>
            <person name="Beltran B."/>
            <person name="Bickham C."/>
            <person name="Bustamante Y."/>
            <person name="Caleb T."/>
            <person name="Canada A."/>
            <person name="Cardenas V."/>
            <person name="Carter K."/>
            <person name="Chacko J."/>
            <person name="Chandrabose M.N."/>
            <person name="Chavez D."/>
            <person name="Chavez A."/>
            <person name="Chen L."/>
            <person name="Chu H.-S."/>
            <person name="Claassen K.J."/>
            <person name="Cockrell R."/>
            <person name="Collins M."/>
            <person name="Cooper J.A."/>
            <person name="Cree A."/>
            <person name="Curry S.M."/>
            <person name="Da Y."/>
            <person name="Dao M.D."/>
            <person name="Das B."/>
            <person name="Davila M.-L."/>
            <person name="Davy-Carroll L."/>
            <person name="Denson S."/>
            <person name="Dinh H."/>
            <person name="Ebong V.E."/>
            <person name="Edwards J.R."/>
            <person name="Egan A."/>
            <person name="El-Daye J."/>
            <person name="Escobedo L."/>
            <person name="Fernandez S."/>
            <person name="Fernando P.R."/>
            <person name="Flagg N."/>
            <person name="Forbes L.D."/>
            <person name="Fowler R.G."/>
            <person name="Fu Q."/>
            <person name="Gabisi R.A."/>
            <person name="Ganer J."/>
            <person name="Garbino Pronczuk A."/>
            <person name="Garcia R.M."/>
            <person name="Garner T."/>
            <person name="Garrett T.E."/>
            <person name="Gonzalez D.A."/>
            <person name="Hamid H."/>
            <person name="Hawkins E.S."/>
            <person name="Hirani K."/>
            <person name="Hogues M.E."/>
            <person name="Hollins B."/>
            <person name="Hsiao C.-H."/>
            <person name="Jabil R."/>
            <person name="James M.L."/>
            <person name="Jhangiani S.N."/>
            <person name="Johnson B."/>
            <person name="Johnson Q."/>
            <person name="Joshi V."/>
            <person name="Kalu J.B."/>
            <person name="Kam C."/>
            <person name="Kashfia A."/>
            <person name="Keebler J."/>
            <person name="Kisamo H."/>
            <person name="Kovar C.L."/>
            <person name="Lago L.A."/>
            <person name="Lai C.-Y."/>
            <person name="Laidlaw J."/>
            <person name="Lara F."/>
            <person name="Le T.-K."/>
            <person name="Lee S.L."/>
            <person name="Legall F.H."/>
            <person name="Lemon S.J."/>
            <person name="Lewis L.R."/>
            <person name="Li B."/>
            <person name="Liu Y."/>
            <person name="Liu Y.-S."/>
            <person name="Lopez J."/>
            <person name="Lozado R.J."/>
            <person name="Lu J."/>
            <person name="Madu R.C."/>
            <person name="Maheshwari M."/>
            <person name="Maheshwari R."/>
            <person name="Malloy K."/>
            <person name="Martinez E."/>
            <person name="Mathew T."/>
            <person name="Mercado I.C."/>
            <person name="Mercado C."/>
            <person name="Meyer B."/>
            <person name="Montgomery K."/>
            <person name="Morgan M.B."/>
            <person name="Munidasa M."/>
            <person name="Nazareth L.V."/>
            <person name="Nelson J."/>
            <person name="Ng B.M."/>
            <person name="Nguyen N.B."/>
            <person name="Nguyen P.Q."/>
            <person name="Nguyen T."/>
            <person name="Obregon M."/>
            <person name="Okwuonu G.O."/>
            <person name="Onwere C.G."/>
            <person name="Orozco G."/>
            <person name="Parra A."/>
            <person name="Patel S."/>
            <person name="Patil S."/>
            <person name="Perez A."/>
            <person name="Perez Y."/>
            <person name="Pham C."/>
            <person name="Primus E.L."/>
            <person name="Pu L.-L."/>
            <person name="Puazo M."/>
            <person name="Qin X."/>
            <person name="Quiroz J.B."/>
            <person name="Reese J."/>
            <person name="Richards S."/>
            <person name="Rives C.M."/>
            <person name="Robberts R."/>
            <person name="Ruiz S.J."/>
            <person name="Ruiz M.J."/>
            <person name="Santibanez J."/>
            <person name="Schneider B.W."/>
            <person name="Sisson I."/>
            <person name="Smith M."/>
            <person name="Sodergren E."/>
            <person name="Song X.-Z."/>
            <person name="Song B.B."/>
            <person name="Summersgill H."/>
            <person name="Thelus R."/>
            <person name="Thornton R.D."/>
            <person name="Trejos Z.Y."/>
            <person name="Usmani K."/>
            <person name="Vattathil S."/>
            <person name="Villasana D."/>
            <person name="Walker D.L."/>
            <person name="Wang S."/>
            <person name="Wang K."/>
            <person name="White C.S."/>
            <person name="Williams A.C."/>
            <person name="Williamson J."/>
            <person name="Wilson K."/>
            <person name="Woghiren I.O."/>
            <person name="Woodworth J.R."/>
            <person name="Worley K.C."/>
            <person name="Wright R.A."/>
            <person name="Wu W."/>
            <person name="Young L."/>
            <person name="Zhang L."/>
            <person name="Zhang J."/>
            <person name="Zhu Y."/>
            <person name="Muzny D.M."/>
            <person name="Weinstock G."/>
            <person name="Gibbs R.A."/>
        </authorList>
    </citation>
    <scope>NUCLEOTIDE SEQUENCE [LARGE SCALE GENOMIC DNA]</scope>
    <source>
        <strain evidence="14">LSR1</strain>
    </source>
</reference>
<protein>
    <recommendedName>
        <fullName evidence="15">UDP-glucuronosyltransferase</fullName>
    </recommendedName>
</protein>
<keyword evidence="9" id="KW-0325">Glycoprotein</keyword>
<comment type="similarity">
    <text evidence="2">Belongs to the UDP-glycosyltransferase family.</text>
</comment>
<keyword evidence="12" id="KW-0732">Signal</keyword>
<dbReference type="Proteomes" id="UP000007819">
    <property type="component" value="Chromosome A1"/>
</dbReference>
<comment type="subcellular location">
    <subcellularLocation>
        <location evidence="10">Endomembrane system</location>
        <topology evidence="10">Single-pass type I membrane protein</topology>
    </subcellularLocation>
    <subcellularLocation>
        <location evidence="1">Endoplasmic reticulum</location>
    </subcellularLocation>
</comment>
<dbReference type="GeneID" id="100163099"/>
<dbReference type="RefSeq" id="XP_001944382.3">
    <property type="nucleotide sequence ID" value="XM_001944347.5"/>
</dbReference>
<evidence type="ECO:0000256" key="3">
    <source>
        <dbReference type="ARBA" id="ARBA00022676"/>
    </source>
</evidence>
<dbReference type="InterPro" id="IPR050271">
    <property type="entry name" value="UDP-glycosyltransferase"/>
</dbReference>
<dbReference type="AlphaFoldDB" id="A0A8R1VZ10"/>
<keyword evidence="14" id="KW-1185">Reference proteome</keyword>
<evidence type="ECO:0008006" key="15">
    <source>
        <dbReference type="Google" id="ProtNLM"/>
    </source>
</evidence>
<dbReference type="OrthoDB" id="5835829at2759"/>
<dbReference type="PANTHER" id="PTHR48043:SF145">
    <property type="entry name" value="FI06409P-RELATED"/>
    <property type="match status" value="1"/>
</dbReference>
<sequence length="1030" mass="117449">MNASWCIAMIAVSVLTSSGRLHYHAADGARILAMMPIAAKSHWNVVDSVLQTLVARGHHVTAITPFPKKSPVANYTELDMSRLMPSGVSVPWDTVLGECSVHNNLPFLSGRHKDMCRVVYEHDEFWRIIETNKYDLFITELLASSCDAYVSYYLQIPQIVIVSSHVHTWYHHTFGSHMNPAHVSTYHAPFAVPKNFIERMVNTYDYLYSHMVFKWVDRESTVIGRKYFGSDAPDADTLMKNTSLVFINGHHTVDLAKPLLPNFVNIGGIHLVQPKPLPKDIEQYINDSPNGVIFFTLGSVIRLETAPAYLQKAFVGALAEIPQRVLWKYDVPDIGDLPQNVKIGKWFPQRDILEHKNVKLFISHGGMSGIYEAIDSGIPVLGIPLFFDQSHNIANIAHWGAGIMLDHKTLTKDIFLNAIKEMITNYDKYKFKAMELSRRFKDRPNTPKEEVIYWTEYVIKHKGAHHLKTAALKLSWYQYFLIDILITIVLTALVSFSVIFLLLKAIKNRIGNLSKTKKECIKMNFMLVFLNVHFIMTVVYGAQIFAFVPIYGQSHWNVMDAVLQTLVSAGHNVTVITPFIKKEKIENYTQIDSSSYMRRSASAPFNYVVGSDGIEYLIQTHLTSCEVIYKRKDFWTVLESKKYDLFVTQLLGSGCDSYIAYKLQVPMIAVTTSSMQTWLNGEFGNPLITSYTSTLNVAMASPKTFWDRFLNTYDYVHSISQSWWYNRNATVIGRTYFGKDVPDSYELMKKISLIFVNSHFSFNLPRPWMPNLIEIGGIHVIDPKPLPKDIQQFIDDAPEGVIYFSFGSTVKMDSLPAKMQISLQEAFSELPQRILWKYDGEVMENQPNNVMIKKWFPQRDIMAHSKLKLFIYHGGLSGINEAIINQVPILGIPLFSDQPRNIANAVSLGMGLSLDYKTIDKKSILAAAKEIINNKKYKQNVQELYQLFKDRPMSPKALVAYWTDYVIKHNGTKHMNSASNDMIWYQYHQLDVILVIILVSISLLAIALYISIIITCSIVKCVHLKQIKTE</sequence>
<feature type="transmembrane region" description="Helical" evidence="11">
    <location>
        <begin position="992"/>
        <end position="1019"/>
    </location>
</feature>
<dbReference type="GO" id="GO:0008194">
    <property type="term" value="F:UDP-glycosyltransferase activity"/>
    <property type="evidence" value="ECO:0007669"/>
    <property type="project" value="InterPro"/>
</dbReference>
<name>A0A8R1VZ10_ACYPI</name>
<dbReference type="PANTHER" id="PTHR48043">
    <property type="entry name" value="EG:EG0003.4 PROTEIN-RELATED"/>
    <property type="match status" value="1"/>
</dbReference>
<feature type="signal peptide" evidence="12">
    <location>
        <begin position="1"/>
        <end position="18"/>
    </location>
</feature>
<dbReference type="InterPro" id="IPR035595">
    <property type="entry name" value="UDP_glycos_trans_CS"/>
</dbReference>
<evidence type="ECO:0000256" key="2">
    <source>
        <dbReference type="ARBA" id="ARBA00009995"/>
    </source>
</evidence>
<dbReference type="KEGG" id="api:100163099"/>
<dbReference type="Gene3D" id="3.40.50.2000">
    <property type="entry name" value="Glycogen Phosphorylase B"/>
    <property type="match status" value="3"/>
</dbReference>
<feature type="transmembrane region" description="Helical" evidence="11">
    <location>
        <begin position="476"/>
        <end position="503"/>
    </location>
</feature>
<feature type="transmembrane region" description="Helical" evidence="11">
    <location>
        <begin position="524"/>
        <end position="551"/>
    </location>
</feature>
<dbReference type="PROSITE" id="PS00375">
    <property type="entry name" value="UDPGT"/>
    <property type="match status" value="1"/>
</dbReference>
<evidence type="ECO:0000256" key="6">
    <source>
        <dbReference type="ARBA" id="ARBA00022824"/>
    </source>
</evidence>
<feature type="chain" id="PRO_5035801948" description="UDP-glucuronosyltransferase" evidence="12">
    <location>
        <begin position="19"/>
        <end position="1030"/>
    </location>
</feature>
<evidence type="ECO:0000256" key="4">
    <source>
        <dbReference type="ARBA" id="ARBA00022679"/>
    </source>
</evidence>
<evidence type="ECO:0000256" key="9">
    <source>
        <dbReference type="ARBA" id="ARBA00023180"/>
    </source>
</evidence>
<evidence type="ECO:0000256" key="1">
    <source>
        <dbReference type="ARBA" id="ARBA00004240"/>
    </source>
</evidence>
<keyword evidence="5 11" id="KW-0812">Transmembrane</keyword>
<dbReference type="CDD" id="cd03784">
    <property type="entry name" value="GT1_Gtf-like"/>
    <property type="match status" value="2"/>
</dbReference>
<dbReference type="InterPro" id="IPR002213">
    <property type="entry name" value="UDP_glucos_trans"/>
</dbReference>
<proteinExistence type="inferred from homology"/>
<evidence type="ECO:0000256" key="7">
    <source>
        <dbReference type="ARBA" id="ARBA00022989"/>
    </source>
</evidence>
<dbReference type="GO" id="GO:0005783">
    <property type="term" value="C:endoplasmic reticulum"/>
    <property type="evidence" value="ECO:0007669"/>
    <property type="project" value="UniProtKB-SubCell"/>
</dbReference>
<evidence type="ECO:0000313" key="14">
    <source>
        <dbReference type="Proteomes" id="UP000007819"/>
    </source>
</evidence>
<keyword evidence="6" id="KW-0256">Endoplasmic reticulum</keyword>
<dbReference type="Pfam" id="PF00201">
    <property type="entry name" value="UDPGT"/>
    <property type="match status" value="2"/>
</dbReference>
<reference evidence="13" key="2">
    <citation type="submission" date="2022-06" db="UniProtKB">
        <authorList>
            <consortium name="EnsemblMetazoa"/>
        </authorList>
    </citation>
    <scope>IDENTIFICATION</scope>
</reference>
<evidence type="ECO:0000256" key="11">
    <source>
        <dbReference type="SAM" id="Phobius"/>
    </source>
</evidence>
<evidence type="ECO:0000256" key="5">
    <source>
        <dbReference type="ARBA" id="ARBA00022692"/>
    </source>
</evidence>
<keyword evidence="4" id="KW-0808">Transferase</keyword>
<evidence type="ECO:0000256" key="12">
    <source>
        <dbReference type="SAM" id="SignalP"/>
    </source>
</evidence>
<accession>A0A8R1VZ10</accession>